<reference evidence="1 2" key="1">
    <citation type="journal article" date="2020" name="Cell">
        <title>Large-Scale Comparative Analyses of Tick Genomes Elucidate Their Genetic Diversity and Vector Capacities.</title>
        <authorList>
            <consortium name="Tick Genome and Microbiome Consortium (TIGMIC)"/>
            <person name="Jia N."/>
            <person name="Wang J."/>
            <person name="Shi W."/>
            <person name="Du L."/>
            <person name="Sun Y."/>
            <person name="Zhan W."/>
            <person name="Jiang J.F."/>
            <person name="Wang Q."/>
            <person name="Zhang B."/>
            <person name="Ji P."/>
            <person name="Bell-Sakyi L."/>
            <person name="Cui X.M."/>
            <person name="Yuan T.T."/>
            <person name="Jiang B.G."/>
            <person name="Yang W.F."/>
            <person name="Lam T.T."/>
            <person name="Chang Q.C."/>
            <person name="Ding S.J."/>
            <person name="Wang X.J."/>
            <person name="Zhu J.G."/>
            <person name="Ruan X.D."/>
            <person name="Zhao L."/>
            <person name="Wei J.T."/>
            <person name="Ye R.Z."/>
            <person name="Que T.C."/>
            <person name="Du C.H."/>
            <person name="Zhou Y.H."/>
            <person name="Cheng J.X."/>
            <person name="Dai P.F."/>
            <person name="Guo W.B."/>
            <person name="Han X.H."/>
            <person name="Huang E.J."/>
            <person name="Li L.F."/>
            <person name="Wei W."/>
            <person name="Gao Y.C."/>
            <person name="Liu J.Z."/>
            <person name="Shao H.Z."/>
            <person name="Wang X."/>
            <person name="Wang C.C."/>
            <person name="Yang T.C."/>
            <person name="Huo Q.B."/>
            <person name="Li W."/>
            <person name="Chen H.Y."/>
            <person name="Chen S.E."/>
            <person name="Zhou L.G."/>
            <person name="Ni X.B."/>
            <person name="Tian J.H."/>
            <person name="Sheng Y."/>
            <person name="Liu T."/>
            <person name="Pan Y.S."/>
            <person name="Xia L.Y."/>
            <person name="Li J."/>
            <person name="Zhao F."/>
            <person name="Cao W.C."/>
        </authorList>
    </citation>
    <scope>NUCLEOTIDE SEQUENCE [LARGE SCALE GENOMIC DNA]</scope>
    <source>
        <strain evidence="1">Iper-2018</strain>
    </source>
</reference>
<name>A0AC60QIW6_IXOPE</name>
<organism evidence="1 2">
    <name type="scientific">Ixodes persulcatus</name>
    <name type="common">Taiga tick</name>
    <dbReference type="NCBI Taxonomy" id="34615"/>
    <lineage>
        <taxon>Eukaryota</taxon>
        <taxon>Metazoa</taxon>
        <taxon>Ecdysozoa</taxon>
        <taxon>Arthropoda</taxon>
        <taxon>Chelicerata</taxon>
        <taxon>Arachnida</taxon>
        <taxon>Acari</taxon>
        <taxon>Parasitiformes</taxon>
        <taxon>Ixodida</taxon>
        <taxon>Ixodoidea</taxon>
        <taxon>Ixodidae</taxon>
        <taxon>Ixodinae</taxon>
        <taxon>Ixodes</taxon>
    </lineage>
</organism>
<keyword evidence="2" id="KW-1185">Reference proteome</keyword>
<evidence type="ECO:0000313" key="2">
    <source>
        <dbReference type="Proteomes" id="UP000805193"/>
    </source>
</evidence>
<comment type="caution">
    <text evidence="1">The sequence shown here is derived from an EMBL/GenBank/DDBJ whole genome shotgun (WGS) entry which is preliminary data.</text>
</comment>
<protein>
    <submittedName>
        <fullName evidence="1">Uncharacterized protein</fullName>
    </submittedName>
</protein>
<evidence type="ECO:0000313" key="1">
    <source>
        <dbReference type="EMBL" id="KAG0434318.1"/>
    </source>
</evidence>
<dbReference type="Proteomes" id="UP000805193">
    <property type="component" value="Unassembled WGS sequence"/>
</dbReference>
<accession>A0AC60QIW6</accession>
<gene>
    <name evidence="1" type="ORF">HPB47_019192</name>
</gene>
<proteinExistence type="predicted"/>
<sequence length="326" mass="37132">MFGRHSSTLSIVSNQVHRHIAHTFGHLLRDLTAHSWLNPDQLDVFAEAVHNQGASLTNCWKFIDGTARAMCRPTWHQRTFFLGTQEVLYHYTKYQAVMCPNGIIARLDKPYEGCRHDACILRYSGLYTDLEVLMNPKPFVFYGDPTYPHRELLQWPFGGASVTVGQATFNYQVVPRRRVKASVGSVKESKLRVVAKPPRKKALFVSRLQPETTREEVSEIVGSVLYSRGFECTKLASRSLFSVAVHGSFGTQKLGHRDDSDTRFRSCYSQLLPGHDDSCCSGFRFFPDIYEAKHPHHRHSRPSMQPCAGTRHHISDHHLTTNTCLF</sequence>
<dbReference type="EMBL" id="JABSTQ010008584">
    <property type="protein sequence ID" value="KAG0434318.1"/>
    <property type="molecule type" value="Genomic_DNA"/>
</dbReference>